<dbReference type="GO" id="GO:0006508">
    <property type="term" value="P:proteolysis"/>
    <property type="evidence" value="ECO:0007669"/>
    <property type="project" value="UniProtKB-KW"/>
</dbReference>
<dbReference type="InterPro" id="IPR045357">
    <property type="entry name" value="Aminopeptidase_N-like_N"/>
</dbReference>
<dbReference type="CDD" id="cd09602">
    <property type="entry name" value="M1_APN"/>
    <property type="match status" value="1"/>
</dbReference>
<dbReference type="GO" id="GO:0016285">
    <property type="term" value="F:alanyl aminopeptidase activity"/>
    <property type="evidence" value="ECO:0007669"/>
    <property type="project" value="UniProtKB-EC"/>
</dbReference>
<dbReference type="GO" id="GO:0005615">
    <property type="term" value="C:extracellular space"/>
    <property type="evidence" value="ECO:0007669"/>
    <property type="project" value="TreeGrafter"/>
</dbReference>
<dbReference type="RefSeq" id="WP_129425247.1">
    <property type="nucleotide sequence ID" value="NZ_SDWV01000004.1"/>
</dbReference>
<keyword evidence="6 17" id="KW-0031">Aminopeptidase</keyword>
<dbReference type="InterPro" id="IPR050344">
    <property type="entry name" value="Peptidase_M1_aminopeptidases"/>
</dbReference>
<keyword evidence="10" id="KW-0862">Zinc</keyword>
<dbReference type="Pfam" id="PF11838">
    <property type="entry name" value="ERAP1_C"/>
    <property type="match status" value="1"/>
</dbReference>
<feature type="domain" description="Peptidase M1 membrane alanine aminopeptidase" evidence="14">
    <location>
        <begin position="236"/>
        <end position="449"/>
    </location>
</feature>
<dbReference type="InterPro" id="IPR014782">
    <property type="entry name" value="Peptidase_M1_dom"/>
</dbReference>
<dbReference type="Pfam" id="PF17900">
    <property type="entry name" value="Peptidase_M1_N"/>
    <property type="match status" value="1"/>
</dbReference>
<dbReference type="PANTHER" id="PTHR11533:SF174">
    <property type="entry name" value="PUROMYCIN-SENSITIVE AMINOPEPTIDASE-RELATED"/>
    <property type="match status" value="1"/>
</dbReference>
<comment type="caution">
    <text evidence="17">The sequence shown here is derived from an EMBL/GenBank/DDBJ whole genome shotgun (WGS) entry which is preliminary data.</text>
</comment>
<dbReference type="InterPro" id="IPR024571">
    <property type="entry name" value="ERAP1-like_C_dom"/>
</dbReference>
<evidence type="ECO:0000313" key="18">
    <source>
        <dbReference type="Proteomes" id="UP000291101"/>
    </source>
</evidence>
<evidence type="ECO:0000256" key="6">
    <source>
        <dbReference type="ARBA" id="ARBA00022438"/>
    </source>
</evidence>
<evidence type="ECO:0000313" key="17">
    <source>
        <dbReference type="EMBL" id="RYC13200.1"/>
    </source>
</evidence>
<feature type="domain" description="Aminopeptidase N-like N-terminal" evidence="16">
    <location>
        <begin position="106"/>
        <end position="194"/>
    </location>
</feature>
<dbReference type="EC" id="3.4.11.2" evidence="4"/>
<dbReference type="InterPro" id="IPR042097">
    <property type="entry name" value="Aminopeptidase_N-like_N_sf"/>
</dbReference>
<evidence type="ECO:0000256" key="4">
    <source>
        <dbReference type="ARBA" id="ARBA00012564"/>
    </source>
</evidence>
<evidence type="ECO:0000256" key="8">
    <source>
        <dbReference type="ARBA" id="ARBA00022723"/>
    </source>
</evidence>
<keyword evidence="18" id="KW-1185">Reference proteome</keyword>
<evidence type="ECO:0000256" key="12">
    <source>
        <dbReference type="ARBA" id="ARBA00029811"/>
    </source>
</evidence>
<organism evidence="17 18">
    <name type="scientific">Nocardioides zhouii</name>
    <dbReference type="NCBI Taxonomy" id="1168729"/>
    <lineage>
        <taxon>Bacteria</taxon>
        <taxon>Bacillati</taxon>
        <taxon>Actinomycetota</taxon>
        <taxon>Actinomycetes</taxon>
        <taxon>Propionibacteriales</taxon>
        <taxon>Nocardioidaceae</taxon>
        <taxon>Nocardioides</taxon>
    </lineage>
</organism>
<dbReference type="AlphaFoldDB" id="A0A4Q2T7M6"/>
<evidence type="ECO:0000256" key="3">
    <source>
        <dbReference type="ARBA" id="ARBA00010136"/>
    </source>
</evidence>
<keyword evidence="11" id="KW-0482">Metalloprotease</keyword>
<keyword evidence="9 17" id="KW-0378">Hydrolase</keyword>
<dbReference type="GO" id="GO:0070006">
    <property type="term" value="F:metalloaminopeptidase activity"/>
    <property type="evidence" value="ECO:0007669"/>
    <property type="project" value="TreeGrafter"/>
</dbReference>
<evidence type="ECO:0000256" key="1">
    <source>
        <dbReference type="ARBA" id="ARBA00000098"/>
    </source>
</evidence>
<dbReference type="FunFam" id="2.60.40.1730:FF:000010">
    <property type="entry name" value="Putative aminopeptidase N"/>
    <property type="match status" value="1"/>
</dbReference>
<evidence type="ECO:0000256" key="7">
    <source>
        <dbReference type="ARBA" id="ARBA00022670"/>
    </source>
</evidence>
<evidence type="ECO:0000256" key="9">
    <source>
        <dbReference type="ARBA" id="ARBA00022801"/>
    </source>
</evidence>
<dbReference type="GO" id="GO:0008270">
    <property type="term" value="F:zinc ion binding"/>
    <property type="evidence" value="ECO:0007669"/>
    <property type="project" value="InterPro"/>
</dbReference>
<evidence type="ECO:0000256" key="10">
    <source>
        <dbReference type="ARBA" id="ARBA00022833"/>
    </source>
</evidence>
<dbReference type="PRINTS" id="PR00756">
    <property type="entry name" value="ALADIPTASE"/>
</dbReference>
<dbReference type="Gene3D" id="2.60.40.1730">
    <property type="entry name" value="tricorn interacting facor f3 domain"/>
    <property type="match status" value="1"/>
</dbReference>
<comment type="catalytic activity">
    <reaction evidence="1">
        <text>Release of an N-terminal amino acid, Xaa-|-Yaa- from a peptide, amide or arylamide. Xaa is preferably Ala, but may be most amino acids including Pro (slow action). When a terminal hydrophobic residue is followed by a prolyl residue, the two may be released as an intact Xaa-Pro dipeptide.</text>
        <dbReference type="EC" id="3.4.11.2"/>
    </reaction>
</comment>
<proteinExistence type="inferred from homology"/>
<comment type="similarity">
    <text evidence="3">Belongs to the peptidase M1 family.</text>
</comment>
<dbReference type="PANTHER" id="PTHR11533">
    <property type="entry name" value="PROTEASE M1 ZINC METALLOPROTEASE"/>
    <property type="match status" value="1"/>
</dbReference>
<dbReference type="Pfam" id="PF01433">
    <property type="entry name" value="Peptidase_M1"/>
    <property type="match status" value="1"/>
</dbReference>
<dbReference type="FunFam" id="1.10.390.10:FF:000004">
    <property type="entry name" value="Aminopeptidase N"/>
    <property type="match status" value="1"/>
</dbReference>
<dbReference type="Proteomes" id="UP000291101">
    <property type="component" value="Unassembled WGS sequence"/>
</dbReference>
<dbReference type="InterPro" id="IPR027268">
    <property type="entry name" value="Peptidase_M4/M1_CTD_sf"/>
</dbReference>
<dbReference type="SUPFAM" id="SSF55486">
    <property type="entry name" value="Metalloproteases ('zincins'), catalytic domain"/>
    <property type="match status" value="1"/>
</dbReference>
<dbReference type="NCBIfam" id="TIGR02412">
    <property type="entry name" value="pepN_strep_liv"/>
    <property type="match status" value="1"/>
</dbReference>
<dbReference type="GO" id="GO:0043171">
    <property type="term" value="P:peptide catabolic process"/>
    <property type="evidence" value="ECO:0007669"/>
    <property type="project" value="TreeGrafter"/>
</dbReference>
<dbReference type="InterPro" id="IPR012778">
    <property type="entry name" value="Pept_M1_aminopeptidase"/>
</dbReference>
<dbReference type="InterPro" id="IPR001930">
    <property type="entry name" value="Peptidase_M1"/>
</dbReference>
<reference evidence="17 18" key="1">
    <citation type="submission" date="2019-01" db="EMBL/GenBank/DDBJ databases">
        <title>Novel species of Nocardioides.</title>
        <authorList>
            <person name="Liu Q."/>
            <person name="X Y.-H."/>
        </authorList>
    </citation>
    <scope>NUCLEOTIDE SEQUENCE [LARGE SCALE GENOMIC DNA]</scope>
    <source>
        <strain evidence="17 18">HLT2-9</strain>
    </source>
</reference>
<feature type="domain" description="ERAP1-like C-terminal" evidence="15">
    <location>
        <begin position="533"/>
        <end position="841"/>
    </location>
</feature>
<evidence type="ECO:0000259" key="15">
    <source>
        <dbReference type="Pfam" id="PF11838"/>
    </source>
</evidence>
<evidence type="ECO:0000256" key="5">
    <source>
        <dbReference type="ARBA" id="ARBA00015611"/>
    </source>
</evidence>
<dbReference type="SUPFAM" id="SSF63737">
    <property type="entry name" value="Leukotriene A4 hydrolase N-terminal domain"/>
    <property type="match status" value="1"/>
</dbReference>
<accession>A0A4Q2T7M6</accession>
<dbReference type="OrthoDB" id="3885507at2"/>
<comment type="cofactor">
    <cofactor evidence="2">
        <name>Zn(2+)</name>
        <dbReference type="ChEBI" id="CHEBI:29105"/>
    </cofactor>
</comment>
<protein>
    <recommendedName>
        <fullName evidence="5">Aminopeptidase N</fullName>
        <ecNumber evidence="4">3.4.11.2</ecNumber>
    </recommendedName>
    <alternativeName>
        <fullName evidence="12">Alanine aminopeptidase</fullName>
    </alternativeName>
    <alternativeName>
        <fullName evidence="13">Lysyl aminopeptidase</fullName>
    </alternativeName>
</protein>
<evidence type="ECO:0000256" key="2">
    <source>
        <dbReference type="ARBA" id="ARBA00001947"/>
    </source>
</evidence>
<keyword evidence="8" id="KW-0479">Metal-binding</keyword>
<dbReference type="GO" id="GO:0042277">
    <property type="term" value="F:peptide binding"/>
    <property type="evidence" value="ECO:0007669"/>
    <property type="project" value="TreeGrafter"/>
</dbReference>
<dbReference type="Gene3D" id="1.10.390.10">
    <property type="entry name" value="Neutral Protease Domain 2"/>
    <property type="match status" value="1"/>
</dbReference>
<dbReference type="GO" id="GO:0005737">
    <property type="term" value="C:cytoplasm"/>
    <property type="evidence" value="ECO:0007669"/>
    <property type="project" value="TreeGrafter"/>
</dbReference>
<evidence type="ECO:0000256" key="13">
    <source>
        <dbReference type="ARBA" id="ARBA00031533"/>
    </source>
</evidence>
<evidence type="ECO:0000256" key="11">
    <source>
        <dbReference type="ARBA" id="ARBA00023049"/>
    </source>
</evidence>
<gene>
    <name evidence="17" type="primary">pepN</name>
    <name evidence="17" type="ORF">EUA94_04765</name>
</gene>
<evidence type="ECO:0000259" key="16">
    <source>
        <dbReference type="Pfam" id="PF17900"/>
    </source>
</evidence>
<name>A0A4Q2T7M6_9ACTN</name>
<dbReference type="GO" id="GO:0016020">
    <property type="term" value="C:membrane"/>
    <property type="evidence" value="ECO:0007669"/>
    <property type="project" value="TreeGrafter"/>
</dbReference>
<keyword evidence="7" id="KW-0645">Protease</keyword>
<dbReference type="EMBL" id="SDWV01000004">
    <property type="protein sequence ID" value="RYC13200.1"/>
    <property type="molecule type" value="Genomic_DNA"/>
</dbReference>
<sequence length="851" mass="94563">MPGTNLTRDEAATRASLLDVMSYTVDLDLMSATSPDQGTFGSVTTLEFTCREPGSSTFADLVAPHVREITLNGRSLDPATAYADSRITLDDLEATNTLVVTADCAYSNTGEGLHRFVDPADDRVYLYSQFEVPDARRVFTTFEQPDLKAVFTFIVTAPSHWVVVSNAATPEPAEAGDGSSVWSFPTTKRMSTYITAIVAGEYHGEFDTYEGKFGTIPLGHYCRQSIKEHLDTAALVELTKQSFAWFEEQFDYPYPFGKYDQLYVPEYNAGAMENAGCVTLRDEYLPRSRQARSFFEFRASVITHEMAHMWFGDLVTMKWWDDLWLNESFAEWACYWCEANATEFDDAWTGFANARKQTGYRADQLPSTHPIAADNVDLHAVEVNFDMITYAKGASVLKQLVAWVGIDPFLEGLRAYFKEWEYGNPEFKDLLATLEKSSGRELEGWAQEWLQTAGVNTLAPSFELDDEGSYASFAVTQTAHEDWPTLRRHRLGIGLYDENADGHLVRRDYLEIDVEGASTLVPELVGVKQPALLLLNDQDHAYAKIRLDERSLATAISSLSTFEDSLPRALVWGAAWDMTRDGEMRTRDWTELVLANIGEETDAWAVTRLPSSTALAVNFYSDPAHRADLRATWESGMRELFLAAEPGSDHQLTFARSYAGAAHHDANLDDLIGLLDGSFTVDGLAIDQDMRWVLTTALARAGRFGDAEIDAELEVDKTISGQEQAAAARASQPTAEAKQAGWDAIVDPATPNETSREIAFAIFRFGQEDVLEPYLDKFLTAAETLVDTLGFHKASTVLEYCFPIALGSAGTLARVDEWLADNNAPKQAQRYIGEARAEIARALQARAYDAS</sequence>
<evidence type="ECO:0000259" key="14">
    <source>
        <dbReference type="Pfam" id="PF01433"/>
    </source>
</evidence>